<keyword evidence="2" id="KW-1185">Reference proteome</keyword>
<dbReference type="AlphaFoldDB" id="A0A4C1TVV1"/>
<accession>A0A4C1TVV1</accession>
<comment type="caution">
    <text evidence="1">The sequence shown here is derived from an EMBL/GenBank/DDBJ whole genome shotgun (WGS) entry which is preliminary data.</text>
</comment>
<sequence>MLSARACRDPCEPGIDRHRDIYECLGVRQHDLCGAAASPVSEDSAGPSRDPAQTDAYKIHVTYTKA</sequence>
<evidence type="ECO:0000313" key="2">
    <source>
        <dbReference type="Proteomes" id="UP000299102"/>
    </source>
</evidence>
<dbReference type="Proteomes" id="UP000299102">
    <property type="component" value="Unassembled WGS sequence"/>
</dbReference>
<protein>
    <submittedName>
        <fullName evidence="1">Uncharacterized protein</fullName>
    </submittedName>
</protein>
<dbReference type="EMBL" id="BGZK01000094">
    <property type="protein sequence ID" value="GBP18175.1"/>
    <property type="molecule type" value="Genomic_DNA"/>
</dbReference>
<reference evidence="1 2" key="1">
    <citation type="journal article" date="2019" name="Commun. Biol.">
        <title>The bagworm genome reveals a unique fibroin gene that provides high tensile strength.</title>
        <authorList>
            <person name="Kono N."/>
            <person name="Nakamura H."/>
            <person name="Ohtoshi R."/>
            <person name="Tomita M."/>
            <person name="Numata K."/>
            <person name="Arakawa K."/>
        </authorList>
    </citation>
    <scope>NUCLEOTIDE SEQUENCE [LARGE SCALE GENOMIC DNA]</scope>
</reference>
<gene>
    <name evidence="1" type="ORF">EVAR_9017_1</name>
</gene>
<proteinExistence type="predicted"/>
<name>A0A4C1TVV1_EUMVA</name>
<evidence type="ECO:0000313" key="1">
    <source>
        <dbReference type="EMBL" id="GBP18175.1"/>
    </source>
</evidence>
<organism evidence="1 2">
    <name type="scientific">Eumeta variegata</name>
    <name type="common">Bagworm moth</name>
    <name type="synonym">Eumeta japonica</name>
    <dbReference type="NCBI Taxonomy" id="151549"/>
    <lineage>
        <taxon>Eukaryota</taxon>
        <taxon>Metazoa</taxon>
        <taxon>Ecdysozoa</taxon>
        <taxon>Arthropoda</taxon>
        <taxon>Hexapoda</taxon>
        <taxon>Insecta</taxon>
        <taxon>Pterygota</taxon>
        <taxon>Neoptera</taxon>
        <taxon>Endopterygota</taxon>
        <taxon>Lepidoptera</taxon>
        <taxon>Glossata</taxon>
        <taxon>Ditrysia</taxon>
        <taxon>Tineoidea</taxon>
        <taxon>Psychidae</taxon>
        <taxon>Oiketicinae</taxon>
        <taxon>Eumeta</taxon>
    </lineage>
</organism>